<evidence type="ECO:0000259" key="2">
    <source>
        <dbReference type="Pfam" id="PF08241"/>
    </source>
</evidence>
<dbReference type="PANTHER" id="PTHR43591:SF24">
    <property type="entry name" value="2-METHOXY-6-POLYPRENYL-1,4-BENZOQUINOL METHYLASE, MITOCHONDRIAL"/>
    <property type="match status" value="1"/>
</dbReference>
<reference evidence="3 4" key="1">
    <citation type="journal article" date="2018" name="Int. J. Syst. Evol. Microbiol.">
        <title>Mesosutterella multiformis gen. nov., sp. nov., a member of the family Sutterellaceae and Sutterella megalosphaeroides sp. nov., isolated from human faeces.</title>
        <authorList>
            <person name="Sakamoto M."/>
            <person name="Ikeyama N."/>
            <person name="Kunihiro T."/>
            <person name="Iino T."/>
            <person name="Yuki M."/>
            <person name="Ohkuma M."/>
        </authorList>
    </citation>
    <scope>NUCLEOTIDE SEQUENCE [LARGE SCALE GENOMIC DNA]</scope>
    <source>
        <strain evidence="3 4">6FBBBH3</strain>
    </source>
</reference>
<dbReference type="PANTHER" id="PTHR43591">
    <property type="entry name" value="METHYLTRANSFERASE"/>
    <property type="match status" value="1"/>
</dbReference>
<dbReference type="RefSeq" id="WP_120176856.1">
    <property type="nucleotide sequence ID" value="NZ_AP018786.1"/>
</dbReference>
<dbReference type="InterPro" id="IPR013216">
    <property type="entry name" value="Methyltransf_11"/>
</dbReference>
<accession>A0A2Z6I9Z9</accession>
<dbReference type="InterPro" id="IPR029063">
    <property type="entry name" value="SAM-dependent_MTases_sf"/>
</dbReference>
<protein>
    <recommendedName>
        <fullName evidence="2">Methyltransferase type 11 domain-containing protein</fullName>
    </recommendedName>
</protein>
<keyword evidence="4" id="KW-1185">Reference proteome</keyword>
<feature type="compositionally biased region" description="Low complexity" evidence="1">
    <location>
        <begin position="270"/>
        <end position="285"/>
    </location>
</feature>
<evidence type="ECO:0000256" key="1">
    <source>
        <dbReference type="SAM" id="MobiDB-lite"/>
    </source>
</evidence>
<gene>
    <name evidence="3" type="ORF">SUTMEG_11200</name>
</gene>
<dbReference type="KEGG" id="sutt:SUTMEG_11200"/>
<proteinExistence type="predicted"/>
<evidence type="ECO:0000313" key="3">
    <source>
        <dbReference type="EMBL" id="BBF23229.1"/>
    </source>
</evidence>
<name>A0A2Z6I9Z9_9BURK</name>
<feature type="domain" description="Methyltransferase type 11" evidence="2">
    <location>
        <begin position="61"/>
        <end position="156"/>
    </location>
</feature>
<evidence type="ECO:0000313" key="4">
    <source>
        <dbReference type="Proteomes" id="UP000271003"/>
    </source>
</evidence>
<feature type="region of interest" description="Disordered" evidence="1">
    <location>
        <begin position="260"/>
        <end position="285"/>
    </location>
</feature>
<dbReference type="Pfam" id="PF08241">
    <property type="entry name" value="Methyltransf_11"/>
    <property type="match status" value="1"/>
</dbReference>
<sequence>MTSHTPRSAAEAALLERISDYWNRRAAGYGLFTRDDINGPEAYRWTCHLTNTYPLAGRRVLDVGTGGGFLAILAAKAGADVTAVDISVEMLQAAKVNAQASDCEILFTQSAADRLSFPDESFDVVMCRNVLWNMTDPEAAVAEWVRVLRPGGALFIADGNHYNHLVDSRFKAVRSAVDAARSLDPKYLGDVDTSVIERIARDLPMTPRNRPDWEIGHLESLGLWGVCCRAAYPAAVHIADGCEEVVTLDFIVTAYKPERPCEAPEDSVDSTDTTGDAPTDTTTSA</sequence>
<dbReference type="Proteomes" id="UP000271003">
    <property type="component" value="Chromosome"/>
</dbReference>
<organism evidence="3 4">
    <name type="scientific">Sutterella megalosphaeroides</name>
    <dbReference type="NCBI Taxonomy" id="2494234"/>
    <lineage>
        <taxon>Bacteria</taxon>
        <taxon>Pseudomonadati</taxon>
        <taxon>Pseudomonadota</taxon>
        <taxon>Betaproteobacteria</taxon>
        <taxon>Burkholderiales</taxon>
        <taxon>Sutterellaceae</taxon>
        <taxon>Sutterella</taxon>
    </lineage>
</organism>
<dbReference type="Gene3D" id="3.40.50.150">
    <property type="entry name" value="Vaccinia Virus protein VP39"/>
    <property type="match status" value="1"/>
</dbReference>
<dbReference type="EMBL" id="AP018786">
    <property type="protein sequence ID" value="BBF23229.1"/>
    <property type="molecule type" value="Genomic_DNA"/>
</dbReference>
<dbReference type="OrthoDB" id="529208at2"/>
<dbReference type="CDD" id="cd02440">
    <property type="entry name" value="AdoMet_MTases"/>
    <property type="match status" value="1"/>
</dbReference>
<dbReference type="SUPFAM" id="SSF53335">
    <property type="entry name" value="S-adenosyl-L-methionine-dependent methyltransferases"/>
    <property type="match status" value="1"/>
</dbReference>
<dbReference type="AlphaFoldDB" id="A0A2Z6I9Z9"/>
<dbReference type="GO" id="GO:0008757">
    <property type="term" value="F:S-adenosylmethionine-dependent methyltransferase activity"/>
    <property type="evidence" value="ECO:0007669"/>
    <property type="project" value="InterPro"/>
</dbReference>